<protein>
    <submittedName>
        <fullName evidence="2">Uncharacterized protein</fullName>
    </submittedName>
</protein>
<dbReference type="RefSeq" id="WP_073026040.1">
    <property type="nucleotide sequence ID" value="NZ_FQZS01000012.1"/>
</dbReference>
<proteinExistence type="predicted"/>
<keyword evidence="1" id="KW-0175">Coiled coil</keyword>
<keyword evidence="3" id="KW-1185">Reference proteome</keyword>
<evidence type="ECO:0000313" key="2">
    <source>
        <dbReference type="EMBL" id="SHI97364.1"/>
    </source>
</evidence>
<organism evidence="2 3">
    <name type="scientific">Lutispora thermophila DSM 19022</name>
    <dbReference type="NCBI Taxonomy" id="1122184"/>
    <lineage>
        <taxon>Bacteria</taxon>
        <taxon>Bacillati</taxon>
        <taxon>Bacillota</taxon>
        <taxon>Clostridia</taxon>
        <taxon>Lutisporales</taxon>
        <taxon>Lutisporaceae</taxon>
        <taxon>Lutispora</taxon>
    </lineage>
</organism>
<accession>A0A1M6FI39</accession>
<sequence length="236" mass="27990">MNLIEFLKKQNIIDEKKSEKFIKILEHYSENDVLYPYVIKDLDLTINEYERLFNELEKRDYVSTLYIIQCPYCNELGNSYVDEDDIPFLDHCRFCEAEFNHQENYITAYRLYFNYAEEVDVIEELNAKIAANQERIMEITEEIHNLENARKTLQLENINFITTKNELMKNRNESKAYSKMITRGSNVKFLGKYLDNKKLGLKCFRCGEDMEFFDVNGKIMGACPGCDAEVQMEFDK</sequence>
<feature type="coiled-coil region" evidence="1">
    <location>
        <begin position="122"/>
        <end position="156"/>
    </location>
</feature>
<dbReference type="EMBL" id="FQZS01000012">
    <property type="protein sequence ID" value="SHI97364.1"/>
    <property type="molecule type" value="Genomic_DNA"/>
</dbReference>
<dbReference type="Proteomes" id="UP000184442">
    <property type="component" value="Unassembled WGS sequence"/>
</dbReference>
<reference evidence="2 3" key="1">
    <citation type="submission" date="2016-11" db="EMBL/GenBank/DDBJ databases">
        <authorList>
            <person name="Jaros S."/>
            <person name="Januszkiewicz K."/>
            <person name="Wedrychowicz H."/>
        </authorList>
    </citation>
    <scope>NUCLEOTIDE SEQUENCE [LARGE SCALE GENOMIC DNA]</scope>
    <source>
        <strain evidence="2 3">DSM 19022</strain>
    </source>
</reference>
<gene>
    <name evidence="2" type="ORF">SAMN02745176_01976</name>
</gene>
<evidence type="ECO:0000256" key="1">
    <source>
        <dbReference type="SAM" id="Coils"/>
    </source>
</evidence>
<name>A0A1M6FI39_9FIRM</name>
<dbReference type="AlphaFoldDB" id="A0A1M6FI39"/>
<evidence type="ECO:0000313" key="3">
    <source>
        <dbReference type="Proteomes" id="UP000184442"/>
    </source>
</evidence>
<dbReference type="STRING" id="1122184.SAMN02745176_01976"/>